<keyword evidence="4" id="KW-0233">DNA recombination</keyword>
<comment type="similarity">
    <text evidence="1">Belongs to the 'phage' integrase family.</text>
</comment>
<dbReference type="Proteomes" id="UP000632138">
    <property type="component" value="Unassembled WGS sequence"/>
</dbReference>
<accession>A0ABS2ASX9</accession>
<protein>
    <submittedName>
        <fullName evidence="6">Tyrosine-type recombinase/integrase</fullName>
    </submittedName>
</protein>
<dbReference type="InterPro" id="IPR010998">
    <property type="entry name" value="Integrase_recombinase_N"/>
</dbReference>
<dbReference type="InterPro" id="IPR013762">
    <property type="entry name" value="Integrase-like_cat_sf"/>
</dbReference>
<evidence type="ECO:0000256" key="2">
    <source>
        <dbReference type="ARBA" id="ARBA00022908"/>
    </source>
</evidence>
<reference evidence="6 7" key="1">
    <citation type="submission" date="2021-01" db="EMBL/GenBank/DDBJ databases">
        <title>Actinoplanes sp. nov. LDG1-06 isolated from lichen.</title>
        <authorList>
            <person name="Saeng-In P."/>
            <person name="Phongsopitanun W."/>
            <person name="Kanchanasin P."/>
            <person name="Yuki M."/>
            <person name="Kudo T."/>
            <person name="Ohkuma M."/>
            <person name="Tanasupawat S."/>
        </authorList>
    </citation>
    <scope>NUCLEOTIDE SEQUENCE [LARGE SCALE GENOMIC DNA]</scope>
    <source>
        <strain evidence="6 7">LDG1-06</strain>
    </source>
</reference>
<evidence type="ECO:0000313" key="6">
    <source>
        <dbReference type="EMBL" id="MBM2622931.1"/>
    </source>
</evidence>
<keyword evidence="7" id="KW-1185">Reference proteome</keyword>
<evidence type="ECO:0000259" key="5">
    <source>
        <dbReference type="PROSITE" id="PS51898"/>
    </source>
</evidence>
<proteinExistence type="inferred from homology"/>
<dbReference type="Pfam" id="PF00589">
    <property type="entry name" value="Phage_integrase"/>
    <property type="match status" value="1"/>
</dbReference>
<dbReference type="PANTHER" id="PTHR30629:SF2">
    <property type="entry name" value="PROPHAGE INTEGRASE INTS-RELATED"/>
    <property type="match status" value="1"/>
</dbReference>
<dbReference type="InterPro" id="IPR053876">
    <property type="entry name" value="Phage_int_M"/>
</dbReference>
<feature type="domain" description="Tyr recombinase" evidence="5">
    <location>
        <begin position="171"/>
        <end position="414"/>
    </location>
</feature>
<dbReference type="RefSeq" id="WP_203383286.1">
    <property type="nucleotide sequence ID" value="NZ_JAENHP010000030.1"/>
</dbReference>
<evidence type="ECO:0000256" key="3">
    <source>
        <dbReference type="ARBA" id="ARBA00023125"/>
    </source>
</evidence>
<dbReference type="Gene3D" id="1.10.443.10">
    <property type="entry name" value="Intergrase catalytic core"/>
    <property type="match status" value="1"/>
</dbReference>
<dbReference type="InterPro" id="IPR002104">
    <property type="entry name" value="Integrase_catalytic"/>
</dbReference>
<dbReference type="InterPro" id="IPR011010">
    <property type="entry name" value="DNA_brk_join_enz"/>
</dbReference>
<evidence type="ECO:0000313" key="7">
    <source>
        <dbReference type="Proteomes" id="UP000632138"/>
    </source>
</evidence>
<dbReference type="SUPFAM" id="SSF56349">
    <property type="entry name" value="DNA breaking-rejoining enzymes"/>
    <property type="match status" value="1"/>
</dbReference>
<dbReference type="Pfam" id="PF22022">
    <property type="entry name" value="Phage_int_M"/>
    <property type="match status" value="1"/>
</dbReference>
<keyword evidence="2" id="KW-0229">DNA integration</keyword>
<dbReference type="Gene3D" id="1.10.150.130">
    <property type="match status" value="1"/>
</dbReference>
<evidence type="ECO:0000256" key="4">
    <source>
        <dbReference type="ARBA" id="ARBA00023172"/>
    </source>
</evidence>
<organism evidence="6 7">
    <name type="scientific">Paractinoplanes ovalisporus</name>
    <dbReference type="NCBI Taxonomy" id="2810368"/>
    <lineage>
        <taxon>Bacteria</taxon>
        <taxon>Bacillati</taxon>
        <taxon>Actinomycetota</taxon>
        <taxon>Actinomycetes</taxon>
        <taxon>Micromonosporales</taxon>
        <taxon>Micromonosporaceae</taxon>
        <taxon>Paractinoplanes</taxon>
    </lineage>
</organism>
<dbReference type="PROSITE" id="PS51898">
    <property type="entry name" value="TYR_RECOMBINASE"/>
    <property type="match status" value="1"/>
</dbReference>
<comment type="caution">
    <text evidence="6">The sequence shown here is derived from an EMBL/GenBank/DDBJ whole genome shotgun (WGS) entry which is preliminary data.</text>
</comment>
<name>A0ABS2ASX9_9ACTN</name>
<dbReference type="PANTHER" id="PTHR30629">
    <property type="entry name" value="PROPHAGE INTEGRASE"/>
    <property type="match status" value="1"/>
</dbReference>
<dbReference type="EMBL" id="JAENHP010000030">
    <property type="protein sequence ID" value="MBM2622931.1"/>
    <property type="molecule type" value="Genomic_DNA"/>
</dbReference>
<dbReference type="InterPro" id="IPR050808">
    <property type="entry name" value="Phage_Integrase"/>
</dbReference>
<evidence type="ECO:0000256" key="1">
    <source>
        <dbReference type="ARBA" id="ARBA00008857"/>
    </source>
</evidence>
<keyword evidence="3" id="KW-0238">DNA-binding</keyword>
<gene>
    <name evidence="6" type="ORF">JIG36_46270</name>
</gene>
<sequence>MPLGTAGKIRFEQNTAGWRARCSFRDYDGITRPVERAGATKGAAERALKEAIRDRGNYNRDADLNPDTRFSVVIEAWWQTFATQEGSLGSKNNYRQQVDNHVLPSLGNLRCRELTVGMAERFLRRLEEKNGKSITKTVRTALSNICGFAARMDAMERNPVRDTSPIKFKRKDPKGLDVAGLRQLRAFATYHDRAVRRDVPWVIDFLAATGKRVGECLAVTEEDIDLEEGSVAVRATVVRLPGVGLTIKREPKSEAGFRTLKLPAWIMPQLTERVTDAAHSSARVITLDDHTELVLPKKVSTAGRRKGDPPDWLQKLLNNGQERTESIALLFPSSLGTLRDPSNVAHDIKDVFAFAGLPGDTSHLVRKSVATQMDDAGIPVRKIADQLGHSRTSMTQDAYLDRNRRSTVGASVLQSLDFGDA</sequence>